<reference evidence="1" key="1">
    <citation type="submission" date="2021-02" db="EMBL/GenBank/DDBJ databases">
        <authorList>
            <person name="Nowell W R."/>
        </authorList>
    </citation>
    <scope>NUCLEOTIDE SEQUENCE</scope>
</reference>
<sequence length="67" mass="8076">MTTTLINLLEQRLNNITNRWRGIYNYRIDYILRNSYDKLNYINMNEIEQTMKMIAASSSIFIDTTHQ</sequence>
<evidence type="ECO:0000313" key="1">
    <source>
        <dbReference type="EMBL" id="CAF1586790.1"/>
    </source>
</evidence>
<feature type="non-terminal residue" evidence="1">
    <location>
        <position position="67"/>
    </location>
</feature>
<accession>A0A815ZUQ6</accession>
<protein>
    <submittedName>
        <fullName evidence="1">Uncharacterized protein</fullName>
    </submittedName>
</protein>
<dbReference type="EMBL" id="CAJNOU010021031">
    <property type="protein sequence ID" value="CAF1586790.1"/>
    <property type="molecule type" value="Genomic_DNA"/>
</dbReference>
<proteinExistence type="predicted"/>
<comment type="caution">
    <text evidence="1">The sequence shown here is derived from an EMBL/GenBank/DDBJ whole genome shotgun (WGS) entry which is preliminary data.</text>
</comment>
<dbReference type="Proteomes" id="UP000663889">
    <property type="component" value="Unassembled WGS sequence"/>
</dbReference>
<gene>
    <name evidence="1" type="ORF">SEV965_LOCUS40020</name>
</gene>
<name>A0A815ZUQ6_9BILA</name>
<dbReference type="AlphaFoldDB" id="A0A815ZUQ6"/>
<organism evidence="1 2">
    <name type="scientific">Rotaria sordida</name>
    <dbReference type="NCBI Taxonomy" id="392033"/>
    <lineage>
        <taxon>Eukaryota</taxon>
        <taxon>Metazoa</taxon>
        <taxon>Spiralia</taxon>
        <taxon>Gnathifera</taxon>
        <taxon>Rotifera</taxon>
        <taxon>Eurotatoria</taxon>
        <taxon>Bdelloidea</taxon>
        <taxon>Philodinida</taxon>
        <taxon>Philodinidae</taxon>
        <taxon>Rotaria</taxon>
    </lineage>
</organism>
<evidence type="ECO:0000313" key="2">
    <source>
        <dbReference type="Proteomes" id="UP000663889"/>
    </source>
</evidence>